<name>A0A9N9FLE4_9GLOM</name>
<organism evidence="2 3">
    <name type="scientific">Paraglomus brasilianum</name>
    <dbReference type="NCBI Taxonomy" id="144538"/>
    <lineage>
        <taxon>Eukaryota</taxon>
        <taxon>Fungi</taxon>
        <taxon>Fungi incertae sedis</taxon>
        <taxon>Mucoromycota</taxon>
        <taxon>Glomeromycotina</taxon>
        <taxon>Glomeromycetes</taxon>
        <taxon>Paraglomerales</taxon>
        <taxon>Paraglomeraceae</taxon>
        <taxon>Paraglomus</taxon>
    </lineage>
</organism>
<accession>A0A9N9FLE4</accession>
<sequence>MPNLAFRFGSAIEAGPLCTKETLKLYSKKQTSLGERKNQGFIFDDGYKRQSETHLFLDLIKDPRKSETYDIVIITTCQIVVGEWPSPPKSKGKKSKGAYLQAAGPPSKDKWL</sequence>
<dbReference type="EMBL" id="CAJVPI010000513">
    <property type="protein sequence ID" value="CAG8544575.1"/>
    <property type="molecule type" value="Genomic_DNA"/>
</dbReference>
<evidence type="ECO:0000313" key="3">
    <source>
        <dbReference type="Proteomes" id="UP000789739"/>
    </source>
</evidence>
<dbReference type="Proteomes" id="UP000789739">
    <property type="component" value="Unassembled WGS sequence"/>
</dbReference>
<keyword evidence="3" id="KW-1185">Reference proteome</keyword>
<dbReference type="AlphaFoldDB" id="A0A9N9FLE4"/>
<gene>
    <name evidence="2" type="ORF">PBRASI_LOCUS4763</name>
</gene>
<proteinExistence type="predicted"/>
<evidence type="ECO:0000313" key="2">
    <source>
        <dbReference type="EMBL" id="CAG8544575.1"/>
    </source>
</evidence>
<feature type="region of interest" description="Disordered" evidence="1">
    <location>
        <begin position="83"/>
        <end position="112"/>
    </location>
</feature>
<reference evidence="2" key="1">
    <citation type="submission" date="2021-06" db="EMBL/GenBank/DDBJ databases">
        <authorList>
            <person name="Kallberg Y."/>
            <person name="Tangrot J."/>
            <person name="Rosling A."/>
        </authorList>
    </citation>
    <scope>NUCLEOTIDE SEQUENCE</scope>
    <source>
        <strain evidence="2">BR232B</strain>
    </source>
</reference>
<comment type="caution">
    <text evidence="2">The sequence shown here is derived from an EMBL/GenBank/DDBJ whole genome shotgun (WGS) entry which is preliminary data.</text>
</comment>
<evidence type="ECO:0000256" key="1">
    <source>
        <dbReference type="SAM" id="MobiDB-lite"/>
    </source>
</evidence>
<protein>
    <submittedName>
        <fullName evidence="2">4113_t:CDS:1</fullName>
    </submittedName>
</protein>